<keyword evidence="1" id="KW-0812">Transmembrane</keyword>
<evidence type="ECO:0000313" key="2">
    <source>
        <dbReference type="EMBL" id="SMF15084.1"/>
    </source>
</evidence>
<accession>A0A1X7DG44</accession>
<dbReference type="Proteomes" id="UP000192911">
    <property type="component" value="Unassembled WGS sequence"/>
</dbReference>
<name>A0A1X7DG44_TRICW</name>
<sequence>MPVELMQIGPPRQYPSHGPGLRIWLVVWVACVLSVDGAVLLLWPKDLPAHGALFWLLIAGLPNAVFVALVALNRADYESRHLRVLYYNDHRERRRMELVEEGQQSLKVFGYAYRLPLECGTFAQTVAKGMSLLKAQPLRDGTTIVRHLLLPEDDESDVVDPRLRQVLAQSSLTREGKLYAQLLAPLLDIIDGLAVSGVLPAVRLMVDDDVPPGQALQQIRVVLGAFHLPALECRVIPGCDGLMPVDAWLDAKETRPLLLMAAALHDVPPAESTEGGVAILLAPETLRLPSELVSCATIHRPVSRPADEFGEGVALSLLWGKAAPSSVERAWVTGFAEDQHALIGVACRRTGLERLTTHESRFNQDRVVGHAGNAAGWLAVTAAAEYGGERPQLILNRARTMQAAIVRAHPPRKS</sequence>
<dbReference type="STRING" id="28094.SAMN06295900_103157"/>
<gene>
    <name evidence="2" type="ORF">SAMN06295900_103157</name>
</gene>
<protein>
    <submittedName>
        <fullName evidence="2">Uncharacterized protein</fullName>
    </submittedName>
</protein>
<dbReference type="AlphaFoldDB" id="A0A1X7DG44"/>
<evidence type="ECO:0000313" key="3">
    <source>
        <dbReference type="Proteomes" id="UP000192911"/>
    </source>
</evidence>
<keyword evidence="1" id="KW-0472">Membrane</keyword>
<reference evidence="3" key="1">
    <citation type="submission" date="2017-04" db="EMBL/GenBank/DDBJ databases">
        <authorList>
            <person name="Varghese N."/>
            <person name="Submissions S."/>
        </authorList>
    </citation>
    <scope>NUCLEOTIDE SEQUENCE [LARGE SCALE GENOMIC DNA]</scope>
    <source>
        <strain evidence="3">Ballard 720</strain>
    </source>
</reference>
<feature type="transmembrane region" description="Helical" evidence="1">
    <location>
        <begin position="21"/>
        <end position="43"/>
    </location>
</feature>
<organism evidence="2 3">
    <name type="scientific">Trinickia caryophylli</name>
    <name type="common">Paraburkholderia caryophylli</name>
    <dbReference type="NCBI Taxonomy" id="28094"/>
    <lineage>
        <taxon>Bacteria</taxon>
        <taxon>Pseudomonadati</taxon>
        <taxon>Pseudomonadota</taxon>
        <taxon>Betaproteobacteria</taxon>
        <taxon>Burkholderiales</taxon>
        <taxon>Burkholderiaceae</taxon>
        <taxon>Trinickia</taxon>
    </lineage>
</organism>
<evidence type="ECO:0000256" key="1">
    <source>
        <dbReference type="SAM" id="Phobius"/>
    </source>
</evidence>
<proteinExistence type="predicted"/>
<dbReference type="EMBL" id="FXAH01000003">
    <property type="protein sequence ID" value="SMF15084.1"/>
    <property type="molecule type" value="Genomic_DNA"/>
</dbReference>
<feature type="transmembrane region" description="Helical" evidence="1">
    <location>
        <begin position="49"/>
        <end position="72"/>
    </location>
</feature>
<keyword evidence="1" id="KW-1133">Transmembrane helix</keyword>
<keyword evidence="3" id="KW-1185">Reference proteome</keyword>